<evidence type="ECO:0000256" key="2">
    <source>
        <dbReference type="ARBA" id="ARBA00022737"/>
    </source>
</evidence>
<evidence type="ECO:0000256" key="7">
    <source>
        <dbReference type="SAM" id="SignalP"/>
    </source>
</evidence>
<evidence type="ECO:0000256" key="5">
    <source>
        <dbReference type="SAM" id="MobiDB-lite"/>
    </source>
</evidence>
<evidence type="ECO:0000256" key="3">
    <source>
        <dbReference type="ARBA" id="ARBA00023157"/>
    </source>
</evidence>
<keyword evidence="4" id="KW-0393">Immunoglobulin domain</keyword>
<organism evidence="9 10">
    <name type="scientific">Cavia porcellus</name>
    <name type="common">Guinea pig</name>
    <dbReference type="NCBI Taxonomy" id="10141"/>
    <lineage>
        <taxon>Eukaryota</taxon>
        <taxon>Metazoa</taxon>
        <taxon>Chordata</taxon>
        <taxon>Craniata</taxon>
        <taxon>Vertebrata</taxon>
        <taxon>Euteleostomi</taxon>
        <taxon>Mammalia</taxon>
        <taxon>Eutheria</taxon>
        <taxon>Euarchontoglires</taxon>
        <taxon>Glires</taxon>
        <taxon>Rodentia</taxon>
        <taxon>Hystricomorpha</taxon>
        <taxon>Caviidae</taxon>
        <taxon>Cavia</taxon>
    </lineage>
</organism>
<dbReference type="InterPro" id="IPR003599">
    <property type="entry name" value="Ig_sub"/>
</dbReference>
<dbReference type="InterPro" id="IPR003598">
    <property type="entry name" value="Ig_sub2"/>
</dbReference>
<evidence type="ECO:0000259" key="8">
    <source>
        <dbReference type="PROSITE" id="PS50835"/>
    </source>
</evidence>
<feature type="compositionally biased region" description="Polar residues" evidence="5">
    <location>
        <begin position="211"/>
        <end position="223"/>
    </location>
</feature>
<dbReference type="PROSITE" id="PS50835">
    <property type="entry name" value="IG_LIKE"/>
    <property type="match status" value="2"/>
</dbReference>
<sequence length="376" mass="42149">MLRWMALLLLVSCVGRCAPLNLQELNLQVQPNPVFEGDPMTLQCEERGSKTVSQVKFYKDKNFFAFFVTNQPLSVGAATMESNGQYHCTKDVPFQTYTFIKTSAVTKVGVQELFRPPVLSTDPSPEPREGSLVSLRCQTALHPKKPNLKLLFSFYKDGHMQNTSRHAEFHIPEVRKEDSGVYWCKVALEGGQVEKQSPSLEIRVQVKSEQDAGNYSCEANNSVSREKSEPKQRSLDGLQDLSTPTRSYWLIAGPLGTLLGLMLIVVVLLAYFTPWRRAEPPPALNPPSAPAGEQCPLDGNVHQQEEKEEDITYSVVQRGSKRNKVRPAEFTSDEKDIFAVYTEVRRPQHSTIPSKDLNLRSGTSQDPLGDCKDALY</sequence>
<dbReference type="SUPFAM" id="SSF48726">
    <property type="entry name" value="Immunoglobulin"/>
    <property type="match status" value="2"/>
</dbReference>
<reference evidence="10" key="1">
    <citation type="journal article" date="2011" name="Nature">
        <title>A high-resolution map of human evolutionary constraint using 29 mammals.</title>
        <authorList>
            <person name="Lindblad-Toh K."/>
            <person name="Garber M."/>
            <person name="Zuk O."/>
            <person name="Lin M.F."/>
            <person name="Parker B.J."/>
            <person name="Washietl S."/>
            <person name="Kheradpour P."/>
            <person name="Ernst J."/>
            <person name="Jordan G."/>
            <person name="Mauceli E."/>
            <person name="Ward L.D."/>
            <person name="Lowe C.B."/>
            <person name="Holloway A.K."/>
            <person name="Clamp M."/>
            <person name="Gnerre S."/>
            <person name="Alfoldi J."/>
            <person name="Beal K."/>
            <person name="Chang J."/>
            <person name="Clawson H."/>
            <person name="Cuff J."/>
            <person name="Di Palma F."/>
            <person name="Fitzgerald S."/>
            <person name="Flicek P."/>
            <person name="Guttman M."/>
            <person name="Hubisz M.J."/>
            <person name="Jaffe D.B."/>
            <person name="Jungreis I."/>
            <person name="Kent W.J."/>
            <person name="Kostka D."/>
            <person name="Lara M."/>
            <person name="Martins A.L."/>
            <person name="Massingham T."/>
            <person name="Moltke I."/>
            <person name="Raney B.J."/>
            <person name="Rasmussen M.D."/>
            <person name="Robinson J."/>
            <person name="Stark A."/>
            <person name="Vilella A.J."/>
            <person name="Wen J."/>
            <person name="Xie X."/>
            <person name="Zody M.C."/>
            <person name="Baldwin J."/>
            <person name="Bloom T."/>
            <person name="Chin C.W."/>
            <person name="Heiman D."/>
            <person name="Nicol R."/>
            <person name="Nusbaum C."/>
            <person name="Young S."/>
            <person name="Wilkinson J."/>
            <person name="Worley K.C."/>
            <person name="Kovar C.L."/>
            <person name="Muzny D.M."/>
            <person name="Gibbs R.A."/>
            <person name="Cree A."/>
            <person name="Dihn H.H."/>
            <person name="Fowler G."/>
            <person name="Jhangiani S."/>
            <person name="Joshi V."/>
            <person name="Lee S."/>
            <person name="Lewis L.R."/>
            <person name="Nazareth L.V."/>
            <person name="Okwuonu G."/>
            <person name="Santibanez J."/>
            <person name="Warren W.C."/>
            <person name="Mardis E.R."/>
            <person name="Weinstock G.M."/>
            <person name="Wilson R.K."/>
            <person name="Delehaunty K."/>
            <person name="Dooling D."/>
            <person name="Fronik C."/>
            <person name="Fulton L."/>
            <person name="Fulton B."/>
            <person name="Graves T."/>
            <person name="Minx P."/>
            <person name="Sodergren E."/>
            <person name="Birney E."/>
            <person name="Margulies E.H."/>
            <person name="Herrero J."/>
            <person name="Green E.D."/>
            <person name="Haussler D."/>
            <person name="Siepel A."/>
            <person name="Goldman N."/>
            <person name="Pollard K.S."/>
            <person name="Pedersen J.S."/>
            <person name="Lander E.S."/>
            <person name="Kellis M."/>
        </authorList>
    </citation>
    <scope>NUCLEOTIDE SEQUENCE [LARGE SCALE GENOMIC DNA]</scope>
    <source>
        <strain evidence="10">2N</strain>
    </source>
</reference>
<evidence type="ECO:0000313" key="10">
    <source>
        <dbReference type="Proteomes" id="UP000005447"/>
    </source>
</evidence>
<dbReference type="InterPro" id="IPR013783">
    <property type="entry name" value="Ig-like_fold"/>
</dbReference>
<dbReference type="FunFam" id="2.60.40.10:FF:000651">
    <property type="entry name" value="Fc receptor like 1"/>
    <property type="match status" value="1"/>
</dbReference>
<reference evidence="9" key="3">
    <citation type="submission" date="2025-09" db="UniProtKB">
        <authorList>
            <consortium name="Ensembl"/>
        </authorList>
    </citation>
    <scope>IDENTIFICATION</scope>
    <source>
        <strain evidence="9">2N</strain>
    </source>
</reference>
<dbReference type="Pfam" id="PF13895">
    <property type="entry name" value="Ig_2"/>
    <property type="match status" value="2"/>
</dbReference>
<dbReference type="SMART" id="SM00409">
    <property type="entry name" value="IG"/>
    <property type="match status" value="2"/>
</dbReference>
<keyword evidence="6" id="KW-0472">Membrane</keyword>
<feature type="region of interest" description="Disordered" evidence="5">
    <location>
        <begin position="211"/>
        <end position="239"/>
    </location>
</feature>
<dbReference type="HOGENOM" id="CLU_023383_5_0_1"/>
<dbReference type="Ensembl" id="ENSCPOT00000024530.2">
    <property type="protein sequence ID" value="ENSCPOP00000015244.2"/>
    <property type="gene ID" value="ENSCPOG00000020521.2"/>
</dbReference>
<keyword evidence="6" id="KW-1133">Transmembrane helix</keyword>
<dbReference type="GO" id="GO:0009897">
    <property type="term" value="C:external side of plasma membrane"/>
    <property type="evidence" value="ECO:0007669"/>
    <property type="project" value="TreeGrafter"/>
</dbReference>
<dbReference type="VEuPathDB" id="HostDB:ENSCPOG00000020521"/>
<dbReference type="PANTHER" id="PTHR11481:SF62">
    <property type="entry name" value="FC RECEPTOR-LIKE PROTEIN 6"/>
    <property type="match status" value="1"/>
</dbReference>
<dbReference type="Gene3D" id="2.60.40.10">
    <property type="entry name" value="Immunoglobulins"/>
    <property type="match status" value="2"/>
</dbReference>
<accession>H0VX15</accession>
<dbReference type="eggNOG" id="ENOG502RU0I">
    <property type="taxonomic scope" value="Eukaryota"/>
</dbReference>
<feature type="domain" description="Ig-like" evidence="8">
    <location>
        <begin position="116"/>
        <end position="236"/>
    </location>
</feature>
<dbReference type="GO" id="GO:0007166">
    <property type="term" value="P:cell surface receptor signaling pathway"/>
    <property type="evidence" value="ECO:0007669"/>
    <property type="project" value="TreeGrafter"/>
</dbReference>
<dbReference type="Proteomes" id="UP000005447">
    <property type="component" value="Unassembled WGS sequence"/>
</dbReference>
<keyword evidence="1 7" id="KW-0732">Signal</keyword>
<evidence type="ECO:0000256" key="4">
    <source>
        <dbReference type="ARBA" id="ARBA00023319"/>
    </source>
</evidence>
<keyword evidence="2" id="KW-0677">Repeat</keyword>
<feature type="compositionally biased region" description="Basic and acidic residues" evidence="5">
    <location>
        <begin position="224"/>
        <end position="234"/>
    </location>
</feature>
<dbReference type="Bgee" id="ENSCPOG00000020521">
    <property type="expression patterns" value="Expressed in ovary and 12 other cell types or tissues"/>
</dbReference>
<protein>
    <recommendedName>
        <fullName evidence="8">Ig-like domain-containing protein</fullName>
    </recommendedName>
</protein>
<dbReference type="AlphaFoldDB" id="H0VX15"/>
<gene>
    <name evidence="9" type="primary">Fcrl6</name>
</gene>
<dbReference type="OrthoDB" id="9950534at2759"/>
<keyword evidence="6" id="KW-0812">Transmembrane</keyword>
<proteinExistence type="predicted"/>
<name>H0VX15_CAVPO</name>
<dbReference type="GeneTree" id="ENSGT01050000244808"/>
<feature type="chain" id="PRO_5013084838" description="Ig-like domain-containing protein" evidence="7">
    <location>
        <begin position="20"/>
        <end position="376"/>
    </location>
</feature>
<dbReference type="EMBL" id="AAKN02043106">
    <property type="status" value="NOT_ANNOTATED_CDS"/>
    <property type="molecule type" value="Genomic_DNA"/>
</dbReference>
<dbReference type="InterPro" id="IPR007110">
    <property type="entry name" value="Ig-like_dom"/>
</dbReference>
<dbReference type="OMA" id="GTQRSEM"/>
<dbReference type="GO" id="GO:0006955">
    <property type="term" value="P:immune response"/>
    <property type="evidence" value="ECO:0007669"/>
    <property type="project" value="TreeGrafter"/>
</dbReference>
<dbReference type="GO" id="GO:0004888">
    <property type="term" value="F:transmembrane signaling receptor activity"/>
    <property type="evidence" value="ECO:0007669"/>
    <property type="project" value="TreeGrafter"/>
</dbReference>
<feature type="region of interest" description="Disordered" evidence="5">
    <location>
        <begin position="347"/>
        <end position="376"/>
    </location>
</feature>
<feature type="transmembrane region" description="Helical" evidence="6">
    <location>
        <begin position="248"/>
        <end position="272"/>
    </location>
</feature>
<evidence type="ECO:0000256" key="1">
    <source>
        <dbReference type="ARBA" id="ARBA00022729"/>
    </source>
</evidence>
<feature type="signal peptide" evidence="7">
    <location>
        <begin position="1"/>
        <end position="19"/>
    </location>
</feature>
<dbReference type="SMART" id="SM00408">
    <property type="entry name" value="IGc2"/>
    <property type="match status" value="2"/>
</dbReference>
<evidence type="ECO:0000313" key="9">
    <source>
        <dbReference type="Ensembl" id="ENSCPOP00000015244.2"/>
    </source>
</evidence>
<dbReference type="InterPro" id="IPR050488">
    <property type="entry name" value="Ig_Fc_receptor"/>
</dbReference>
<dbReference type="InParanoid" id="H0VX15"/>
<dbReference type="InterPro" id="IPR036179">
    <property type="entry name" value="Ig-like_dom_sf"/>
</dbReference>
<keyword evidence="10" id="KW-1185">Reference proteome</keyword>
<reference evidence="9" key="2">
    <citation type="submission" date="2025-08" db="UniProtKB">
        <authorList>
            <consortium name="Ensembl"/>
        </authorList>
    </citation>
    <scope>IDENTIFICATION</scope>
    <source>
        <strain evidence="9">2N</strain>
    </source>
</reference>
<evidence type="ECO:0000256" key="6">
    <source>
        <dbReference type="SAM" id="Phobius"/>
    </source>
</evidence>
<dbReference type="PANTHER" id="PTHR11481">
    <property type="entry name" value="IMMUNOGLOBULIN FC RECEPTOR"/>
    <property type="match status" value="1"/>
</dbReference>
<feature type="domain" description="Ig-like" evidence="8">
    <location>
        <begin position="19"/>
        <end position="89"/>
    </location>
</feature>
<keyword evidence="3" id="KW-1015">Disulfide bond</keyword>